<feature type="region of interest" description="Disordered" evidence="1">
    <location>
        <begin position="1"/>
        <end position="33"/>
    </location>
</feature>
<dbReference type="KEGG" id="clus:A9F13_05g03388"/>
<dbReference type="EMBL" id="LYUB02000005">
    <property type="protein sequence ID" value="OVF09512.1"/>
    <property type="molecule type" value="Genomic_DNA"/>
</dbReference>
<feature type="transmembrane region" description="Helical" evidence="2">
    <location>
        <begin position="340"/>
        <end position="358"/>
    </location>
</feature>
<dbReference type="Pfam" id="PF06772">
    <property type="entry name" value="LtrA"/>
    <property type="match status" value="1"/>
</dbReference>
<feature type="transmembrane region" description="Helical" evidence="2">
    <location>
        <begin position="392"/>
        <end position="411"/>
    </location>
</feature>
<dbReference type="InterPro" id="IPR010640">
    <property type="entry name" value="Low_temperature_requirement_A"/>
</dbReference>
<accession>A0AA91T2W3</accession>
<feature type="transmembrane region" description="Helical" evidence="2">
    <location>
        <begin position="432"/>
        <end position="448"/>
    </location>
</feature>
<feature type="transmembrane region" description="Helical" evidence="2">
    <location>
        <begin position="302"/>
        <end position="320"/>
    </location>
</feature>
<keyword evidence="2" id="KW-0472">Membrane</keyword>
<dbReference type="AlphaFoldDB" id="A0AA91T2W3"/>
<proteinExistence type="predicted"/>
<feature type="transmembrane region" description="Helical" evidence="2">
    <location>
        <begin position="271"/>
        <end position="290"/>
    </location>
</feature>
<sequence>MGTRMSSSSTERHVNELEREEQNTEAENVVTDSEGEDEFIRKYGEIDFKYIKRPKPAVWFIRPHALNYFENGVLYRTKGERTSGKTELFLDLMYVGIIANVAGEASEHASWGSFLQYVLFFIPYWTVWADIKDFTNYYYSEDLSQKTYILWILILLTLSVNSHSHVLKDRHGAALTIVPYILCRLSLAVSLLVYSFFIPQHRAQMRLYFCFLIATSCLWIPVIFISTRAKVAVSFVAIFCEQVSFCIVFHPRTKRWLKLTQSTALNIEHEVERLATFVTIAIGEFLYKVVASSPLGVGMTTAFGRGCFLLIIAYNLFWLFYNGGTSDKAIHPLRHSAFRAILWIYAHLPLVAAIVLAADAGGDLLTRDSVYHTLEEVHRRAEEEAEEPNLRALSFFFTGGIFVALSCICLIGLLDECKDEPGKYMVPKFWRIIWRFPAGILIVCLSLPNLDLTLLMGLVALITAVLLVYESIVSTPQKVKESRYAVEI</sequence>
<feature type="transmembrane region" description="Helical" evidence="2">
    <location>
        <begin position="206"/>
        <end position="225"/>
    </location>
</feature>
<feature type="transmembrane region" description="Helical" evidence="2">
    <location>
        <begin position="173"/>
        <end position="194"/>
    </location>
</feature>
<keyword evidence="2" id="KW-0812">Transmembrane</keyword>
<dbReference type="Proteomes" id="UP000195602">
    <property type="component" value="Unassembled WGS sequence"/>
</dbReference>
<feature type="compositionally biased region" description="Basic and acidic residues" evidence="1">
    <location>
        <begin position="10"/>
        <end position="22"/>
    </location>
</feature>
<evidence type="ECO:0000313" key="4">
    <source>
        <dbReference type="Proteomes" id="UP000195602"/>
    </source>
</evidence>
<evidence type="ECO:0000313" key="3">
    <source>
        <dbReference type="EMBL" id="OVF09512.1"/>
    </source>
</evidence>
<comment type="caution">
    <text evidence="3">The sequence shown here is derived from an EMBL/GenBank/DDBJ whole genome shotgun (WGS) entry which is preliminary data.</text>
</comment>
<organism evidence="3 4">
    <name type="scientific">Clavispora lusitaniae</name>
    <name type="common">Candida lusitaniae</name>
    <dbReference type="NCBI Taxonomy" id="36911"/>
    <lineage>
        <taxon>Eukaryota</taxon>
        <taxon>Fungi</taxon>
        <taxon>Dikarya</taxon>
        <taxon>Ascomycota</taxon>
        <taxon>Saccharomycotina</taxon>
        <taxon>Pichiomycetes</taxon>
        <taxon>Metschnikowiaceae</taxon>
        <taxon>Clavispora</taxon>
    </lineage>
</organism>
<feature type="transmembrane region" description="Helical" evidence="2">
    <location>
        <begin position="231"/>
        <end position="250"/>
    </location>
</feature>
<dbReference type="PANTHER" id="PTHR36840">
    <property type="entry name" value="BLL5714 PROTEIN"/>
    <property type="match status" value="1"/>
</dbReference>
<reference evidence="3 4" key="1">
    <citation type="submission" date="2017-04" db="EMBL/GenBank/DDBJ databases">
        <title>Draft genome of the yeast Clavispora lusitaniae type strain CBS 6936.</title>
        <authorList>
            <person name="Durrens P."/>
            <person name="Klopp C."/>
            <person name="Biteau N."/>
            <person name="Fitton-Ouhabi V."/>
            <person name="Dementhon K."/>
            <person name="Accoceberry I."/>
            <person name="Sherman D.J."/>
            <person name="Noel T."/>
        </authorList>
    </citation>
    <scope>NUCLEOTIDE SEQUENCE [LARGE SCALE GENOMIC DNA]</scope>
    <source>
        <strain evidence="3 4">CBS 6936</strain>
    </source>
</reference>
<evidence type="ECO:0000256" key="1">
    <source>
        <dbReference type="SAM" id="MobiDB-lite"/>
    </source>
</evidence>
<evidence type="ECO:0000256" key="2">
    <source>
        <dbReference type="SAM" id="Phobius"/>
    </source>
</evidence>
<protein>
    <submittedName>
        <fullName evidence="3">Uncharacterized protein</fullName>
    </submittedName>
</protein>
<gene>
    <name evidence="3" type="ORF">A9F13_05g03388</name>
</gene>
<dbReference type="PANTHER" id="PTHR36840:SF1">
    <property type="entry name" value="BLL5714 PROTEIN"/>
    <property type="match status" value="1"/>
</dbReference>
<keyword evidence="2" id="KW-1133">Transmembrane helix</keyword>
<feature type="transmembrane region" description="Helical" evidence="2">
    <location>
        <begin position="148"/>
        <end position="167"/>
    </location>
</feature>
<feature type="transmembrane region" description="Helical" evidence="2">
    <location>
        <begin position="454"/>
        <end position="473"/>
    </location>
</feature>
<name>A0AA91T2W3_CLALS</name>